<accession>F2UWX3</accession>
<dbReference type="EMBL" id="ACRE02000072">
    <property type="protein sequence ID" value="EGE38457.1"/>
    <property type="molecule type" value="Genomic_DNA"/>
</dbReference>
<dbReference type="AlphaFoldDB" id="F2UWX3"/>
<protein>
    <submittedName>
        <fullName evidence="2">Uncharacterized protein</fullName>
    </submittedName>
</protein>
<feature type="region of interest" description="Disordered" evidence="1">
    <location>
        <begin position="60"/>
        <end position="82"/>
    </location>
</feature>
<reference evidence="2 3" key="2">
    <citation type="submission" date="2011-10" db="EMBL/GenBank/DDBJ databases">
        <title>The Genome Sequence of Actinomyces viscosus C505.</title>
        <authorList>
            <consortium name="The Broad Institute Genome Sequencing Platform"/>
            <consortium name="The Broad Institute Genome Sequencing Center for Infectious Disease"/>
            <person name="Earl A."/>
            <person name="Ward D."/>
            <person name="Feldgarden M."/>
            <person name="Gevers D."/>
            <person name="Sibley C.D."/>
            <person name="Field T.R."/>
            <person name="Grinwis M."/>
            <person name="Eshaghurshan C.S."/>
            <person name="Surette M.G."/>
            <person name="Young S.K."/>
            <person name="Zeng Q."/>
            <person name="Gargeya S."/>
            <person name="Fitzgerald M."/>
            <person name="Haas B."/>
            <person name="Abouelleil A."/>
            <person name="Alvarado L."/>
            <person name="Arachchi H.M."/>
            <person name="Berlin A."/>
            <person name="Brown A."/>
            <person name="Chapman S.B."/>
            <person name="Chen Z."/>
            <person name="Dunbar C."/>
            <person name="Freedman E."/>
            <person name="Gearin G."/>
            <person name="Goldberg J."/>
            <person name="Griggs A."/>
            <person name="Gujja S."/>
            <person name="Heiman D."/>
            <person name="Howarth C."/>
            <person name="Larson L."/>
            <person name="Lui A."/>
            <person name="MacDonald P.J.P."/>
            <person name="Montmayeur A."/>
            <person name="Murphy C."/>
            <person name="Neiman D."/>
            <person name="Pearson M."/>
            <person name="Priest M."/>
            <person name="Roberts A."/>
            <person name="Saif S."/>
            <person name="Shea T."/>
            <person name="Shenoy N."/>
            <person name="Sisk P."/>
            <person name="Stolte C."/>
            <person name="Sykes S."/>
            <person name="Wortman J."/>
            <person name="Nusbaum C."/>
            <person name="Birren B."/>
        </authorList>
    </citation>
    <scope>NUCLEOTIDE SEQUENCE [LARGE SCALE GENOMIC DNA]</scope>
    <source>
        <strain evidence="2 3">C505</strain>
    </source>
</reference>
<evidence type="ECO:0000313" key="2">
    <source>
        <dbReference type="EMBL" id="EGE38457.1"/>
    </source>
</evidence>
<evidence type="ECO:0000313" key="3">
    <source>
        <dbReference type="Proteomes" id="UP000004668"/>
    </source>
</evidence>
<dbReference type="Proteomes" id="UP000004668">
    <property type="component" value="Unassembled WGS sequence"/>
</dbReference>
<dbReference type="HOGENOM" id="CLU_2550747_0_0_11"/>
<name>F2UWX3_ACTVI</name>
<proteinExistence type="predicted"/>
<reference evidence="3" key="1">
    <citation type="submission" date="2010-02" db="EMBL/GenBank/DDBJ databases">
        <title>The Genome Sequence of Prevotella oris strain C735.</title>
        <authorList>
            <consortium name="The Broad Institute Genome Sequencing Platform"/>
            <person name="Ward D."/>
            <person name="Feldgarden M."/>
            <person name="Earl A."/>
            <person name="Young S.K."/>
            <person name="Zeng Q."/>
            <person name="Koehrsen M."/>
            <person name="Alvarado L."/>
            <person name="Berlin A."/>
            <person name="Bochicchio J."/>
            <person name="Borenstein D."/>
            <person name="Chapman S.B."/>
            <person name="Chen Z."/>
            <person name="Engels R."/>
            <person name="Freedman E."/>
            <person name="Gellesch M."/>
            <person name="Goldberg J."/>
            <person name="Griggs A."/>
            <person name="Gujja S."/>
            <person name="Heilman E."/>
            <person name="Heiman D."/>
            <person name="Hepburn T."/>
            <person name="Howarth C."/>
            <person name="Jen D."/>
            <person name="Larson L."/>
            <person name="Mehta T."/>
            <person name="Park D."/>
            <person name="Pearson M."/>
            <person name="Roberts A."/>
            <person name="Saif S."/>
            <person name="Shea T."/>
            <person name="Shenoy N."/>
            <person name="Sisk P."/>
            <person name="Stolte C."/>
            <person name="Sykes S."/>
            <person name="Thomson T."/>
            <person name="Walk T."/>
            <person name="White J."/>
            <person name="Yandava C."/>
            <person name="Sibley C.D."/>
            <person name="Field T.R."/>
            <person name="Grinwis M."/>
            <person name="Eshaghurshan C.S."/>
            <person name="Surette M.G."/>
            <person name="Haas B."/>
            <person name="Nusbaum C."/>
            <person name="Birren B."/>
        </authorList>
    </citation>
    <scope>NUCLEOTIDE SEQUENCE [LARGE SCALE GENOMIC DNA]</scope>
    <source>
        <strain evidence="3">C505</strain>
    </source>
</reference>
<comment type="caution">
    <text evidence="2">The sequence shown here is derived from an EMBL/GenBank/DDBJ whole genome shotgun (WGS) entry which is preliminary data.</text>
</comment>
<evidence type="ECO:0000256" key="1">
    <source>
        <dbReference type="SAM" id="MobiDB-lite"/>
    </source>
</evidence>
<organism evidence="2 3">
    <name type="scientific">Actinomyces viscosus C505</name>
    <dbReference type="NCBI Taxonomy" id="562973"/>
    <lineage>
        <taxon>Bacteria</taxon>
        <taxon>Bacillati</taxon>
        <taxon>Actinomycetota</taxon>
        <taxon>Actinomycetes</taxon>
        <taxon>Actinomycetales</taxon>
        <taxon>Actinomycetaceae</taxon>
        <taxon>Actinomyces</taxon>
    </lineage>
</organism>
<sequence length="82" mass="8901">MKCPAVFLTGTDTAGISLYGREIRAVPVQVESRRLEDRVLTLCGEVIMGTCKNLLHTFIPSPQSRPNQSAASDRSPLLGQSD</sequence>
<gene>
    <name evidence="2" type="ORF">HMPREF0059_01313</name>
</gene>